<comment type="catalytic activity">
    <reaction evidence="1">
        <text>Thiol-dependent hydrolysis of ester, thioester, amide, peptide and isopeptide bonds formed by the C-terminal Gly of ubiquitin (a 76-residue protein attached to proteins as an intracellular targeting signal).</text>
        <dbReference type="EC" id="3.4.19.12"/>
    </reaction>
</comment>
<keyword evidence="7" id="KW-0175">Coiled coil</keyword>
<dbReference type="RefSeq" id="WP_041016909.1">
    <property type="nucleotide sequence ID" value="NZ_CCEJ010000003.1"/>
</dbReference>
<evidence type="ECO:0000256" key="2">
    <source>
        <dbReference type="ARBA" id="ARBA00012759"/>
    </source>
</evidence>
<dbReference type="PANTHER" id="PTHR13367">
    <property type="entry name" value="UBIQUITIN THIOESTERASE"/>
    <property type="match status" value="1"/>
</dbReference>
<dbReference type="PANTHER" id="PTHR13367:SF28">
    <property type="entry name" value="UBIQUITIN THIOESTERASE ZRANB1"/>
    <property type="match status" value="1"/>
</dbReference>
<sequence>MTLSSVYNLNLSRNSEIKLSDENKDPISPHSDLIPIVDKILRNTKGLNHLQTIEIKKKSDGSSAISLVCAKGIKKFQPGETLLSQIKELFETTHFGKESLIIRFQKENTPLCQRNYDSLSDNLFAHIHADEFGLGSQLQGLNFEATLRYVLKFIKTTKRETYFSEKFLNLLREALDFDTTNEEAFVNQFNFKYWEVSTGKNPYFILPGGWCGKPGHAIYYKIYKDKIEIFNLGGGVENHLNESESAIPILQIKGILASKFRDDELPKILFQVKNNLVLKNASYKNTDYGEKDIYQNLVDFLEPQELVIPEETRPMHIQKSGFCSFRSLMALISEEMYLDDYKKFKFELKLISLENKVLSYPTALSASGEYHLLNTAFKKLCRSLDKLYREGVVDEKYLIAGESRLKLTGSFLKKKKNDLAKTKKLPPFSNLRYQPLSEIGFNFPTSSFSLGKKDLQLDADSSLSLEGLKGLKLEALLKKVEHFLPEFEKKCLSGSSDIRTRMSIEKIIEKFSIENLELEDFSRKGLEKGIITLNKLLEVYFKLIVFSKDNYPYPIYFLNLLKILYLQHHFSVALAPACKDVKPVCQYLFYKWLNREAQNPIYYYFHMFDSKKEEELKKLVTWINEEALLPLKFEMENNNNNRAFKITFNESHSKYQKRSWLDFFKEVLPDLIEEEKYAIEGRPSWMQDGELFMSDKLPEWFKCLIQSALYFSYFSDVSISPSKELDRAGTLDVFLEKEYKKDYSNSEYIEIKSSLSGNPKNDSTKFRSLYPPFLNKKMEKMFQEILNSNSAIIESAWVFADKSYRFKKGFSKREIEDYRKLSYANLGGDLGIISLFDFFAKHTDRLIDPDYLILFQMFLFQPGVLIALNEVMKEKLFAFLINQTNKFKKDNELTGYLLCLRLLRRLVHYFPKEINLNFSDLIKENLSQIGLSKENCCLIYAELISTYNEKETLNEDELEELLTGIFFLKVHPISENLIDSYIKKDIGEVLVKFEGEIKRFYQNEARFDEMVLRISKVIHPELEVVWKRIEKDIRLAYQTEDGQGLFLPLEGSIEHHSKSKEIPSKVRNTKLYKKLFRNIHSGEVFADGSCHFVDKKGIQTYVRADDSQKLQVEQIFKEPDHLYAYVPSQTFLGYFRDTSLFISVYLAKQFYHFASTREDREKEIYFKNIKTQEIVYRADLRDVSDKFEVLITRLSDGLVLSKPHDVFEGFEKQEYTHEWVNKNGELKELEFPRYDLKFIKGSDNKFYTETFPGFYLTRETGLKGAPDYKHLLILKNAEGLRKAILPFHHFIKADKPESLNPDYKIEMNNQSCEETYFAFDIDAKRNLKSKSKIANLYLAEVYLLNQSYSKAKKYLDYAAKKLTPFSTEEREILKKIATLNDSTGNEHGEAIGLQTKAAFTLFKNAKFEIQDKKLSDEYLILLHKNYALYLSHITNINSTRLTINEEKEILKHLKDSFPARLEFFKTSKTENEVSWRGTLGAPFPKLDTVSELIISTFNPDRSLFEDYDACYSKLYYEDASRALDKSSGIDFAMAYTLAINLKNDPLNEKFQAALLFQRHREKLMHQEIQKELGLLYFISRSGKQDMFPPLTKEDLENRQTFDLWLEKVLNLAKNLEQEMSLSEREFEATKSLSIISESYSPSFKRAAFQSEEWKKKWNTPLKTWVLKEKEDSIDLKKGECPTIHSLTRLASTLSSIQNYFESKESKEDPDYPLITSELRRLKEDIKEYGIQLTSLETIPFESMDLDSLSIKLRKEVSDPIQLAKFRKQLCKLANKKSEDPLEQSRRNLHLLGNYLKNIQLDDLLFNFAKQRPEELMALNPGLMKEDVHQLYSMIAEYLKISLENQKIIRCLKRIELLKKGVSNEQEINLRKELYLDLSYSTPYDPKSRPAFLVFEYFSELSLRYEQVELLELFLKDFKVNRIMELIMGAGKSSVLLPLLGALRADGEHISILIVTEFLYDSVSSETQRSLRGHTNLRSFKFDGSSDCDVNTLKAILHELKTIKEEKDCLIMTNKSIQCFLLRTVQKAYEFYSVAQDEDSIPEDLALMIKILNEFSSKGLPLLDEADFLLNILREISFASGQKKEMDALEGAVIFQIYHLLLQDEDLKGKMKLDCEKIEQGQKEDKRSVFTPELFESSLKLPLMKAFLESLKTFSYKDKLIEAKVRHFFSNMEEETRQNIEHYLLRTESQIAESQKTYFSLDADIRNILALAGEEISSLLKVTLGRVLDEDYGIGKQECFAIPFSAANTPTEGSQFASPHVTANYTLQTIAKKGISLELLKMYISKLQKEAQDEVKDSFDTKTTIDTEAWKVFKKIRGKLDLPLYNLNDEQISLISEEVNKDLKLCLEIAVEFIFPQMEIYTEKFTSTTLTLTSFFENLIGVTGTLWNKDSMHRKLLTCTREGTDTATILKLFENSYHSISIIPKESLETLADLKVDFDMVADGGGYFKAGKNLDNILVLHKMYGKPVIFFDNDGKIQVFDGINIIPYSEFPDKESCITFLDQARNTGANIPQHEKAIGLVTIGKNMQLRDLLQSCCRLRGLQKGQKVHFLISEDVLSVIRQSLGIIGNIDFSHILAFCILNQARMQSKTIQTAFHKELDEVKQKIVLEVISDENLKISEKKSILMKWRSSWVQNSYRSPDSLYGILPIFIESSEYVKLKVQELKEMLTTDLERRYLGDLEEIARKYQNILPTKTANRESSDLSTLELEHTQESQALNEVEVEVDKAGEDSVKTAGELREDENWTSFVADVFTSDLYPNWYRGFNASASFQQLPTIPVPVFSIETYMNAFEELKPYKKAFDGIDLSINMLSFPDIKELKTEDFLLFGSRRKGIQFLMVDEKTERLRLLNVNEAKQRANHPNFYNLEFGFVNRKDTLSKSLAEKVIKIKFLNGESYFNHEEISFLEKWLKEEGPEKMYHFYTRFALLGHLQKADKFQTSPLKKLFTELIQ</sequence>
<dbReference type="GO" id="GO:0004843">
    <property type="term" value="F:cysteine-type deubiquitinase activity"/>
    <property type="evidence" value="ECO:0007669"/>
    <property type="project" value="UniProtKB-EC"/>
</dbReference>
<dbReference type="Pfam" id="PF12340">
    <property type="entry name" value="DUF3638"/>
    <property type="match status" value="1"/>
</dbReference>
<feature type="coiled-coil region" evidence="7">
    <location>
        <begin position="1605"/>
        <end position="1632"/>
    </location>
</feature>
<dbReference type="OrthoDB" id="407974at2"/>
<dbReference type="eggNOG" id="COG1196">
    <property type="taxonomic scope" value="Bacteria"/>
</dbReference>
<comment type="caution">
    <text evidence="9">The sequence shown here is derived from an EMBL/GenBank/DDBJ whole genome shotgun (WGS) entry which is preliminary data.</text>
</comment>
<reference evidence="9" key="2">
    <citation type="submission" date="2014-09" db="EMBL/GenBank/DDBJ databases">
        <title>Criblamydia sequanensis harbors a mega-plasmid encoding arsenite resistance.</title>
        <authorList>
            <person name="Bertelli C."/>
            <person name="Goesmann A."/>
            <person name="Greub G."/>
        </authorList>
    </citation>
    <scope>NUCLEOTIDE SEQUENCE [LARGE SCALE GENOMIC DNA]</scope>
    <source>
        <strain evidence="9">CRIB-18</strain>
    </source>
</reference>
<evidence type="ECO:0000256" key="7">
    <source>
        <dbReference type="SAM" id="Coils"/>
    </source>
</evidence>
<dbReference type="EMBL" id="CCEJ010000003">
    <property type="protein sequence ID" value="CDR33416.1"/>
    <property type="molecule type" value="Genomic_DNA"/>
</dbReference>
<name>A0A090CYG2_9BACT</name>
<dbReference type="Proteomes" id="UP000031552">
    <property type="component" value="Unassembled WGS sequence"/>
</dbReference>
<evidence type="ECO:0000256" key="3">
    <source>
        <dbReference type="ARBA" id="ARBA00022670"/>
    </source>
</evidence>
<dbReference type="EC" id="3.4.19.12" evidence="2"/>
<dbReference type="GO" id="GO:0070530">
    <property type="term" value="F:K63-linked polyubiquitin modification-dependent protein binding"/>
    <property type="evidence" value="ECO:0007669"/>
    <property type="project" value="TreeGrafter"/>
</dbReference>
<keyword evidence="6" id="KW-0788">Thiol protease</keyword>
<protein>
    <recommendedName>
        <fullName evidence="2">ubiquitinyl hydrolase 1</fullName>
        <ecNumber evidence="2">3.4.19.12</ecNumber>
    </recommendedName>
</protein>
<dbReference type="STRING" id="1437425.CSEC_0583"/>
<evidence type="ECO:0000256" key="5">
    <source>
        <dbReference type="ARBA" id="ARBA00022801"/>
    </source>
</evidence>
<keyword evidence="5" id="KW-0378">Hydrolase</keyword>
<dbReference type="GO" id="GO:0005737">
    <property type="term" value="C:cytoplasm"/>
    <property type="evidence" value="ECO:0007669"/>
    <property type="project" value="TreeGrafter"/>
</dbReference>
<accession>A0A090CYG2</accession>
<keyword evidence="3" id="KW-0645">Protease</keyword>
<evidence type="ECO:0000256" key="4">
    <source>
        <dbReference type="ARBA" id="ARBA00022786"/>
    </source>
</evidence>
<organism evidence="9 10">
    <name type="scientific">Candidatus Criblamydia sequanensis CRIB-18</name>
    <dbReference type="NCBI Taxonomy" id="1437425"/>
    <lineage>
        <taxon>Bacteria</taxon>
        <taxon>Pseudomonadati</taxon>
        <taxon>Chlamydiota</taxon>
        <taxon>Chlamydiia</taxon>
        <taxon>Parachlamydiales</taxon>
        <taxon>Candidatus Criblamydiaceae</taxon>
        <taxon>Candidatus Criblamydia</taxon>
    </lineage>
</organism>
<proteinExistence type="predicted"/>
<keyword evidence="4" id="KW-0833">Ubl conjugation pathway</keyword>
<dbReference type="InterPro" id="IPR051346">
    <property type="entry name" value="OTU_Deubiquitinase"/>
</dbReference>
<reference evidence="9" key="1">
    <citation type="submission" date="2013-12" db="EMBL/GenBank/DDBJ databases">
        <authorList>
            <person name="Linke B."/>
        </authorList>
    </citation>
    <scope>NUCLEOTIDE SEQUENCE [LARGE SCALE GENOMIC DNA]</scope>
    <source>
        <strain evidence="9">CRIB-18</strain>
    </source>
</reference>
<gene>
    <name evidence="9" type="ORF">CSEC_0583</name>
</gene>
<evidence type="ECO:0000256" key="1">
    <source>
        <dbReference type="ARBA" id="ARBA00000707"/>
    </source>
</evidence>
<keyword evidence="10" id="KW-1185">Reference proteome</keyword>
<evidence type="ECO:0000259" key="8">
    <source>
        <dbReference type="Pfam" id="PF12340"/>
    </source>
</evidence>
<dbReference type="GO" id="GO:0071947">
    <property type="term" value="P:protein deubiquitination involved in ubiquitin-dependent protein catabolic process"/>
    <property type="evidence" value="ECO:0007669"/>
    <property type="project" value="TreeGrafter"/>
</dbReference>
<dbReference type="InterPro" id="IPR022099">
    <property type="entry name" value="DUF3638"/>
</dbReference>
<evidence type="ECO:0000256" key="6">
    <source>
        <dbReference type="ARBA" id="ARBA00022807"/>
    </source>
</evidence>
<feature type="domain" description="DUF3638" evidence="8">
    <location>
        <begin position="1882"/>
        <end position="2087"/>
    </location>
</feature>
<evidence type="ECO:0000313" key="9">
    <source>
        <dbReference type="EMBL" id="CDR33416.1"/>
    </source>
</evidence>
<evidence type="ECO:0000313" key="10">
    <source>
        <dbReference type="Proteomes" id="UP000031552"/>
    </source>
</evidence>